<protein>
    <submittedName>
        <fullName evidence="6">Sugar ABC transporter substrate-binding protein</fullName>
    </submittedName>
</protein>
<evidence type="ECO:0000256" key="3">
    <source>
        <dbReference type="ARBA" id="ARBA00022729"/>
    </source>
</evidence>
<evidence type="ECO:0000313" key="7">
    <source>
        <dbReference type="Proteomes" id="UP001500767"/>
    </source>
</evidence>
<keyword evidence="3 4" id="KW-0732">Signal</keyword>
<evidence type="ECO:0000256" key="2">
    <source>
        <dbReference type="ARBA" id="ARBA00007639"/>
    </source>
</evidence>
<feature type="signal peptide" evidence="4">
    <location>
        <begin position="1"/>
        <end position="33"/>
    </location>
</feature>
<organism evidence="6 7">
    <name type="scientific">Microlunatus spumicola</name>
    <dbReference type="NCBI Taxonomy" id="81499"/>
    <lineage>
        <taxon>Bacteria</taxon>
        <taxon>Bacillati</taxon>
        <taxon>Actinomycetota</taxon>
        <taxon>Actinomycetes</taxon>
        <taxon>Propionibacteriales</taxon>
        <taxon>Propionibacteriaceae</taxon>
        <taxon>Microlunatus</taxon>
    </lineage>
</organism>
<dbReference type="PANTHER" id="PTHR46847">
    <property type="entry name" value="D-ALLOSE-BINDING PERIPLASMIC PROTEIN-RELATED"/>
    <property type="match status" value="1"/>
</dbReference>
<dbReference type="SUPFAM" id="SSF53822">
    <property type="entry name" value="Periplasmic binding protein-like I"/>
    <property type="match status" value="1"/>
</dbReference>
<evidence type="ECO:0000256" key="4">
    <source>
        <dbReference type="SAM" id="SignalP"/>
    </source>
</evidence>
<evidence type="ECO:0000259" key="5">
    <source>
        <dbReference type="Pfam" id="PF13407"/>
    </source>
</evidence>
<evidence type="ECO:0000256" key="1">
    <source>
        <dbReference type="ARBA" id="ARBA00004196"/>
    </source>
</evidence>
<feature type="domain" description="Periplasmic binding protein" evidence="5">
    <location>
        <begin position="51"/>
        <end position="307"/>
    </location>
</feature>
<feature type="chain" id="PRO_5046689331" evidence="4">
    <location>
        <begin position="34"/>
        <end position="370"/>
    </location>
</feature>
<proteinExistence type="inferred from homology"/>
<dbReference type="Proteomes" id="UP001500767">
    <property type="component" value="Unassembled WGS sequence"/>
</dbReference>
<comment type="subcellular location">
    <subcellularLocation>
        <location evidence="1">Cell envelope</location>
    </subcellularLocation>
</comment>
<dbReference type="PROSITE" id="PS51318">
    <property type="entry name" value="TAT"/>
    <property type="match status" value="1"/>
</dbReference>
<evidence type="ECO:0000313" key="6">
    <source>
        <dbReference type="EMBL" id="GAA3560227.1"/>
    </source>
</evidence>
<dbReference type="Pfam" id="PF13407">
    <property type="entry name" value="Peripla_BP_4"/>
    <property type="match status" value="1"/>
</dbReference>
<accession>A0ABP6X670</accession>
<dbReference type="InterPro" id="IPR025997">
    <property type="entry name" value="SBP_2_dom"/>
</dbReference>
<dbReference type="InterPro" id="IPR006311">
    <property type="entry name" value="TAT_signal"/>
</dbReference>
<dbReference type="PANTHER" id="PTHR46847:SF1">
    <property type="entry name" value="D-ALLOSE-BINDING PERIPLASMIC PROTEIN-RELATED"/>
    <property type="match status" value="1"/>
</dbReference>
<name>A0ABP6X670_9ACTN</name>
<comment type="caution">
    <text evidence="6">The sequence shown here is derived from an EMBL/GenBank/DDBJ whole genome shotgun (WGS) entry which is preliminary data.</text>
</comment>
<keyword evidence="7" id="KW-1185">Reference proteome</keyword>
<comment type="similarity">
    <text evidence="2">Belongs to the bacterial solute-binding protein 2 family.</text>
</comment>
<reference evidence="7" key="1">
    <citation type="journal article" date="2019" name="Int. J. Syst. Evol. Microbiol.">
        <title>The Global Catalogue of Microorganisms (GCM) 10K type strain sequencing project: providing services to taxonomists for standard genome sequencing and annotation.</title>
        <authorList>
            <consortium name="The Broad Institute Genomics Platform"/>
            <consortium name="The Broad Institute Genome Sequencing Center for Infectious Disease"/>
            <person name="Wu L."/>
            <person name="Ma J."/>
        </authorList>
    </citation>
    <scope>NUCLEOTIDE SEQUENCE [LARGE SCALE GENOMIC DNA]</scope>
    <source>
        <strain evidence="7">JCM 16540</strain>
    </source>
</reference>
<dbReference type="RefSeq" id="WP_204911578.1">
    <property type="nucleotide sequence ID" value="NZ_BAAAYR010000001.1"/>
</dbReference>
<dbReference type="EMBL" id="BAAAYR010000001">
    <property type="protein sequence ID" value="GAA3560227.1"/>
    <property type="molecule type" value="Genomic_DNA"/>
</dbReference>
<dbReference type="InterPro" id="IPR028082">
    <property type="entry name" value="Peripla_BP_I"/>
</dbReference>
<gene>
    <name evidence="6" type="ORF">GCM10022197_14620</name>
</gene>
<dbReference type="Gene3D" id="3.40.50.2300">
    <property type="match status" value="2"/>
</dbReference>
<dbReference type="CDD" id="cd01536">
    <property type="entry name" value="PBP1_ABC_sugar_binding-like"/>
    <property type="match status" value="1"/>
</dbReference>
<sequence>MTTSPNPVFNRRTFGLGALGLTAALAGCGTTQAGPAGAASGGAGGGTGAYCNKGMNYFFFVVQNEAVKRKSEELGHTFKTTDAKFDSSTQFDNWNSLLISKPAFLIADPIDSEGLAPLAQKAKNQKVPVGIIDTPLTKGEVDFTIAFDNKRGGEMAAEKIVELLKKKYGSEKGTVLNGYGALSSSAWRARKEGFEGVMAKYPGIKVISRPTEGDEATAVSVAGATLAEFPDLDAAHAPSDSITRGIITALRSKNKALPKDDPNHVFLTSIDGEPQSLQWIKDGLLDAEVSQDPVAYGEICVEMLTKYTATGGAIPMGEYANAAYYWEKAPVMSTPQGPSCVIPPFYIDSSNVDDPRQWGNVVVQKWGLKQ</sequence>